<evidence type="ECO:0000313" key="2">
    <source>
        <dbReference type="EMBL" id="JAC30883.1"/>
    </source>
</evidence>
<reference evidence="2" key="1">
    <citation type="submission" date="2014-03" db="EMBL/GenBank/DDBJ databases">
        <title>The sialotranscriptome of Amblyomma triste, Amblyomma parvum and Amblyomma cajennense ticks, uncovered by 454-based RNA-seq.</title>
        <authorList>
            <person name="Garcia G.R."/>
            <person name="Gardinassi L.G."/>
            <person name="Ribeiro J.M."/>
            <person name="Anatriello E."/>
            <person name="Ferreira B.R."/>
            <person name="Moreira H.N."/>
            <person name="Mafra C."/>
            <person name="Olegario M.M."/>
            <person name="Szabo P.J."/>
            <person name="Miranda-Santos I.K."/>
            <person name="Maruyama S.R."/>
        </authorList>
    </citation>
    <scope>NUCLEOTIDE SEQUENCE</scope>
    <source>
        <strain evidence="2">Mato Grasso do Sul</strain>
        <tissue evidence="2">Salivary glands</tissue>
    </source>
</reference>
<accession>A0A023GD59</accession>
<proteinExistence type="evidence at transcript level"/>
<feature type="signal peptide" evidence="1">
    <location>
        <begin position="1"/>
        <end position="17"/>
    </location>
</feature>
<organism evidence="2">
    <name type="scientific">Amblyomma triste</name>
    <name type="common">Neotropical tick</name>
    <dbReference type="NCBI Taxonomy" id="251400"/>
    <lineage>
        <taxon>Eukaryota</taxon>
        <taxon>Metazoa</taxon>
        <taxon>Ecdysozoa</taxon>
        <taxon>Arthropoda</taxon>
        <taxon>Chelicerata</taxon>
        <taxon>Arachnida</taxon>
        <taxon>Acari</taxon>
        <taxon>Parasitiformes</taxon>
        <taxon>Ixodida</taxon>
        <taxon>Ixodoidea</taxon>
        <taxon>Ixodidae</taxon>
        <taxon>Amblyomminae</taxon>
        <taxon>Amblyomma</taxon>
    </lineage>
</organism>
<dbReference type="EMBL" id="GBBM01004535">
    <property type="protein sequence ID" value="JAC30883.1"/>
    <property type="molecule type" value="mRNA"/>
</dbReference>
<dbReference type="AlphaFoldDB" id="A0A023GD59"/>
<keyword evidence="1" id="KW-0732">Signal</keyword>
<name>A0A023GD59_AMBTT</name>
<protein>
    <submittedName>
        <fullName evidence="2">Putative lipocalin-3 1</fullName>
    </submittedName>
</protein>
<sequence>MCWRLAIVLLFTAEASGFTYTEFRHGLNTSIAEFYNTTEPIWTYEAMIDSKTNVSCLVDMTTNTTWSYLYFERFFYSNGTRFNFQLRRLLDRGQMDKTLVYDAAKPIYEQQNPLFQEELLYQSEDKSCGVFKYFQHPDVIRYDLRIWNCSIAVGPEKNCSTYFNEVHKHHRPSVVLKKRRIYNHTCQSILKPPGAC</sequence>
<feature type="chain" id="PRO_5001518560" evidence="1">
    <location>
        <begin position="18"/>
        <end position="196"/>
    </location>
</feature>
<evidence type="ECO:0000256" key="1">
    <source>
        <dbReference type="SAM" id="SignalP"/>
    </source>
</evidence>